<dbReference type="PROSITE" id="PS51935">
    <property type="entry name" value="NLPC_P60"/>
    <property type="match status" value="1"/>
</dbReference>
<dbReference type="Gene3D" id="3.90.1720.10">
    <property type="entry name" value="endopeptidase domain like (from Nostoc punctiforme)"/>
    <property type="match status" value="1"/>
</dbReference>
<dbReference type="InterPro" id="IPR000064">
    <property type="entry name" value="NLP_P60_dom"/>
</dbReference>
<gene>
    <name evidence="6" type="ORF">EBN03_27315</name>
</gene>
<feature type="domain" description="NlpC/P60" evidence="5">
    <location>
        <begin position="42"/>
        <end position="157"/>
    </location>
</feature>
<evidence type="ECO:0000256" key="2">
    <source>
        <dbReference type="ARBA" id="ARBA00022670"/>
    </source>
</evidence>
<evidence type="ECO:0000313" key="7">
    <source>
        <dbReference type="Proteomes" id="UP000279275"/>
    </source>
</evidence>
<keyword evidence="7" id="KW-1185">Reference proteome</keyword>
<dbReference type="PANTHER" id="PTHR47359:SF3">
    <property type="entry name" value="NLP_P60 DOMAIN-CONTAINING PROTEIN-RELATED"/>
    <property type="match status" value="1"/>
</dbReference>
<dbReference type="EMBL" id="RFFH01000016">
    <property type="protein sequence ID" value="RMI29185.1"/>
    <property type="molecule type" value="Genomic_DNA"/>
</dbReference>
<dbReference type="OrthoDB" id="5177647at2"/>
<name>A0A3M2L061_9NOCA</name>
<comment type="similarity">
    <text evidence="1">Belongs to the peptidase C40 family.</text>
</comment>
<dbReference type="AlphaFoldDB" id="A0A3M2L061"/>
<evidence type="ECO:0000259" key="5">
    <source>
        <dbReference type="PROSITE" id="PS51935"/>
    </source>
</evidence>
<keyword evidence="2" id="KW-0645">Protease</keyword>
<comment type="caution">
    <text evidence="6">The sequence shown here is derived from an EMBL/GenBank/DDBJ whole genome shotgun (WGS) entry which is preliminary data.</text>
</comment>
<dbReference type="Pfam" id="PF00877">
    <property type="entry name" value="NLPC_P60"/>
    <property type="match status" value="1"/>
</dbReference>
<dbReference type="Proteomes" id="UP000279275">
    <property type="component" value="Unassembled WGS sequence"/>
</dbReference>
<dbReference type="PANTHER" id="PTHR47359">
    <property type="entry name" value="PEPTIDOGLYCAN DL-ENDOPEPTIDASE CWLO"/>
    <property type="match status" value="1"/>
</dbReference>
<evidence type="ECO:0000256" key="4">
    <source>
        <dbReference type="ARBA" id="ARBA00022807"/>
    </source>
</evidence>
<accession>A0A3M2L061</accession>
<sequence length="157" mass="16217">MVRATEIAGLDVASLGSGSDSGSGTGLMSGSANLMALLPVPSARGVAAAAIAATQVGKPYEWGGTGPNAWDCSGLVQWAYRMVGIALPRTTWQQAAAGSAVPFMSMMPGDVVVLNDDGSHEGIYIGLGQVLNAYDYGVGVVTTPLKNFDIYAIRRFF</sequence>
<dbReference type="InterPro" id="IPR038765">
    <property type="entry name" value="Papain-like_cys_pep_sf"/>
</dbReference>
<evidence type="ECO:0000313" key="6">
    <source>
        <dbReference type="EMBL" id="RMI29185.1"/>
    </source>
</evidence>
<keyword evidence="4" id="KW-0788">Thiol protease</keyword>
<dbReference type="GO" id="GO:0008234">
    <property type="term" value="F:cysteine-type peptidase activity"/>
    <property type="evidence" value="ECO:0007669"/>
    <property type="project" value="UniProtKB-KW"/>
</dbReference>
<dbReference type="SUPFAM" id="SSF54001">
    <property type="entry name" value="Cysteine proteinases"/>
    <property type="match status" value="1"/>
</dbReference>
<reference evidence="6 7" key="1">
    <citation type="submission" date="2018-10" db="EMBL/GenBank/DDBJ databases">
        <title>Isolation from cow dung.</title>
        <authorList>
            <person name="Ling L."/>
        </authorList>
    </citation>
    <scope>NUCLEOTIDE SEQUENCE [LARGE SCALE GENOMIC DNA]</scope>
    <source>
        <strain evidence="6 7">NEAU-LL90</strain>
    </source>
</reference>
<dbReference type="GO" id="GO:0006508">
    <property type="term" value="P:proteolysis"/>
    <property type="evidence" value="ECO:0007669"/>
    <property type="project" value="UniProtKB-KW"/>
</dbReference>
<protein>
    <submittedName>
        <fullName evidence="6">Peptidoglycan endopeptidase</fullName>
    </submittedName>
</protein>
<proteinExistence type="inferred from homology"/>
<evidence type="ECO:0000256" key="1">
    <source>
        <dbReference type="ARBA" id="ARBA00007074"/>
    </source>
</evidence>
<dbReference type="InterPro" id="IPR051794">
    <property type="entry name" value="PG_Endopeptidase_C40"/>
</dbReference>
<keyword evidence="3" id="KW-0378">Hydrolase</keyword>
<organism evidence="6 7">
    <name type="scientific">Nocardia stercoris</name>
    <dbReference type="NCBI Taxonomy" id="2483361"/>
    <lineage>
        <taxon>Bacteria</taxon>
        <taxon>Bacillati</taxon>
        <taxon>Actinomycetota</taxon>
        <taxon>Actinomycetes</taxon>
        <taxon>Mycobacteriales</taxon>
        <taxon>Nocardiaceae</taxon>
        <taxon>Nocardia</taxon>
    </lineage>
</organism>
<evidence type="ECO:0000256" key="3">
    <source>
        <dbReference type="ARBA" id="ARBA00022801"/>
    </source>
</evidence>